<keyword evidence="6" id="KW-1185">Reference proteome</keyword>
<protein>
    <submittedName>
        <fullName evidence="5">Multidrug resistance protein A</fullName>
    </submittedName>
</protein>
<feature type="transmembrane region" description="Helical" evidence="2">
    <location>
        <begin position="16"/>
        <end position="37"/>
    </location>
</feature>
<dbReference type="Pfam" id="PF25963">
    <property type="entry name" value="Beta-barrel_AAEA"/>
    <property type="match status" value="1"/>
</dbReference>
<keyword evidence="2" id="KW-1133">Transmembrane helix</keyword>
<evidence type="ECO:0000259" key="3">
    <source>
        <dbReference type="Pfam" id="PF25885"/>
    </source>
</evidence>
<reference evidence="6" key="1">
    <citation type="journal article" date="2019" name="Int. J. Syst. Evol. Microbiol.">
        <title>The Global Catalogue of Microorganisms (GCM) 10K type strain sequencing project: providing services to taxonomists for standard genome sequencing and annotation.</title>
        <authorList>
            <consortium name="The Broad Institute Genomics Platform"/>
            <consortium name="The Broad Institute Genome Sequencing Center for Infectious Disease"/>
            <person name="Wu L."/>
            <person name="Ma J."/>
        </authorList>
    </citation>
    <scope>NUCLEOTIDE SEQUENCE [LARGE SCALE GENOMIC DNA]</scope>
    <source>
        <strain evidence="6">KCTC 23701</strain>
    </source>
</reference>
<gene>
    <name evidence="5" type="primary">emrA</name>
    <name evidence="5" type="ORF">GCM10007350_18600</name>
</gene>
<evidence type="ECO:0000313" key="6">
    <source>
        <dbReference type="Proteomes" id="UP000604737"/>
    </source>
</evidence>
<dbReference type="InterPro" id="IPR058634">
    <property type="entry name" value="AaeA-lik-b-barrel"/>
</dbReference>
<proteinExistence type="predicted"/>
<accession>A0ABQ3GZD3</accession>
<keyword evidence="2" id="KW-0472">Membrane</keyword>
<comment type="subcellular location">
    <subcellularLocation>
        <location evidence="1">Cell envelope</location>
    </subcellularLocation>
</comment>
<feature type="domain" description="Multidrug export protein EmrA/FarA alpha-helical hairpin" evidence="3">
    <location>
        <begin position="89"/>
        <end position="208"/>
    </location>
</feature>
<dbReference type="InterPro" id="IPR058633">
    <property type="entry name" value="EmrA/FarA_HH"/>
</dbReference>
<name>A0ABQ3GZD3_9NEIS</name>
<dbReference type="Pfam" id="PF25885">
    <property type="entry name" value="HH_EMRA"/>
    <property type="match status" value="1"/>
</dbReference>
<dbReference type="InterPro" id="IPR050739">
    <property type="entry name" value="MFP"/>
</dbReference>
<dbReference type="EMBL" id="BMYO01000004">
    <property type="protein sequence ID" value="GHD62506.1"/>
    <property type="molecule type" value="Genomic_DNA"/>
</dbReference>
<dbReference type="Proteomes" id="UP000604737">
    <property type="component" value="Unassembled WGS sequence"/>
</dbReference>
<sequence>MSTEQKNPNGGKRRGLMLAIAGAFVVAGIGYAVYYSLVLSQREETDNAYVGGNLVTLTSQVTGTVIGINADETQLVEAGREVVKLDPADAAVSLRQMEAKLGETVRQLRQQYANADQVDSTLAQRKIDLQKAEADLARRAPLAGDATVSAEEIAHAKDAVENARAALNVAQKQSEAAHAGIDGVKITDNPSVLAARANYTQAWLVSQRNALVAPVSGYVAKRSVQVGSRVAPGASLLSIVPLDQLWVDANFKESELKNIRIGQAAKVRADIYGNSVEYHGKVIGLAAGTGSAFSLLPAQNATGNWIKVVQRVPVRIALDPKELAANPLRVGLSTTVEVDTKDRNGPVLATQPAQQPVYTTKAFEEPLLNAEKLADAIIAKNLAGAR</sequence>
<dbReference type="PANTHER" id="PTHR30386">
    <property type="entry name" value="MEMBRANE FUSION SUBUNIT OF EMRAB-TOLC MULTIDRUG EFFLUX PUMP"/>
    <property type="match status" value="1"/>
</dbReference>
<keyword evidence="2" id="KW-0812">Transmembrane</keyword>
<comment type="caution">
    <text evidence="5">The sequence shown here is derived from an EMBL/GenBank/DDBJ whole genome shotgun (WGS) entry which is preliminary data.</text>
</comment>
<organism evidence="5 6">
    <name type="scientific">Jeongeupia chitinilytica</name>
    <dbReference type="NCBI Taxonomy" id="1041641"/>
    <lineage>
        <taxon>Bacteria</taxon>
        <taxon>Pseudomonadati</taxon>
        <taxon>Pseudomonadota</taxon>
        <taxon>Betaproteobacteria</taxon>
        <taxon>Neisseriales</taxon>
        <taxon>Chitinibacteraceae</taxon>
        <taxon>Jeongeupia</taxon>
    </lineage>
</organism>
<dbReference type="PANTHER" id="PTHR30386:SF19">
    <property type="entry name" value="MULTIDRUG EXPORT PROTEIN EMRA-RELATED"/>
    <property type="match status" value="1"/>
</dbReference>
<evidence type="ECO:0000259" key="4">
    <source>
        <dbReference type="Pfam" id="PF25963"/>
    </source>
</evidence>
<evidence type="ECO:0000256" key="1">
    <source>
        <dbReference type="ARBA" id="ARBA00004196"/>
    </source>
</evidence>
<dbReference type="SUPFAM" id="SSF111369">
    <property type="entry name" value="HlyD-like secretion proteins"/>
    <property type="match status" value="1"/>
</dbReference>
<feature type="domain" description="p-hydroxybenzoic acid efflux pump subunit AaeA-like beta-barrel" evidence="4">
    <location>
        <begin position="246"/>
        <end position="338"/>
    </location>
</feature>
<dbReference type="RefSeq" id="WP_189460090.1">
    <property type="nucleotide sequence ID" value="NZ_BMYO01000004.1"/>
</dbReference>
<dbReference type="Gene3D" id="2.40.30.170">
    <property type="match status" value="1"/>
</dbReference>
<dbReference type="Gene3D" id="2.40.50.100">
    <property type="match status" value="1"/>
</dbReference>
<evidence type="ECO:0000256" key="2">
    <source>
        <dbReference type="SAM" id="Phobius"/>
    </source>
</evidence>
<evidence type="ECO:0000313" key="5">
    <source>
        <dbReference type="EMBL" id="GHD62506.1"/>
    </source>
</evidence>